<accession>A0A1A9VZX4</accession>
<dbReference type="AlphaFoldDB" id="A0A1A9VZX4"/>
<reference evidence="3" key="1">
    <citation type="submission" date="2014-03" db="EMBL/GenBank/DDBJ databases">
        <authorList>
            <person name="Aksoy S."/>
            <person name="Warren W."/>
            <person name="Wilson R.K."/>
        </authorList>
    </citation>
    <scope>NUCLEOTIDE SEQUENCE [LARGE SCALE GENOMIC DNA]</scope>
    <source>
        <strain evidence="3">IAEA</strain>
    </source>
</reference>
<keyword evidence="1" id="KW-1133">Transmembrane helix</keyword>
<sequence>MSNNDITFCIDFIRYFQPNFAEITIELRLSLVETIIFQLFFLKLLIVTATSVVSAPFWTSSFEGSSNLAFFSGVTSAISSVLGASASVTFLLTASAGAASKRKTKKQKTFRLTSQNCYLNSTPSQSSHTTQIKNITLPPVASPLASALAVSSTPFSAGAVSAVAVASEVAAGASASAAASVSSAAAAVATASLPPPFSLASSLLVLSATASASPFSVVVASSTAAGVSAATTSLSFFVASTSSVATFSTTASL</sequence>
<name>A0A1A9VZX4_9MUSC</name>
<keyword evidence="1" id="KW-0472">Membrane</keyword>
<protein>
    <submittedName>
        <fullName evidence="2">Uncharacterized protein</fullName>
    </submittedName>
</protein>
<evidence type="ECO:0000313" key="3">
    <source>
        <dbReference type="Proteomes" id="UP000091820"/>
    </source>
</evidence>
<evidence type="ECO:0000313" key="2">
    <source>
        <dbReference type="EnsemblMetazoa" id="GBRI000945-PA"/>
    </source>
</evidence>
<organism evidence="2 3">
    <name type="scientific">Glossina brevipalpis</name>
    <dbReference type="NCBI Taxonomy" id="37001"/>
    <lineage>
        <taxon>Eukaryota</taxon>
        <taxon>Metazoa</taxon>
        <taxon>Ecdysozoa</taxon>
        <taxon>Arthropoda</taxon>
        <taxon>Hexapoda</taxon>
        <taxon>Insecta</taxon>
        <taxon>Pterygota</taxon>
        <taxon>Neoptera</taxon>
        <taxon>Endopterygota</taxon>
        <taxon>Diptera</taxon>
        <taxon>Brachycera</taxon>
        <taxon>Muscomorpha</taxon>
        <taxon>Hippoboscoidea</taxon>
        <taxon>Glossinidae</taxon>
        <taxon>Glossina</taxon>
    </lineage>
</organism>
<reference evidence="2" key="2">
    <citation type="submission" date="2020-05" db="UniProtKB">
        <authorList>
            <consortium name="EnsemblMetazoa"/>
        </authorList>
    </citation>
    <scope>IDENTIFICATION</scope>
    <source>
        <strain evidence="2">IAEA</strain>
    </source>
</reference>
<keyword evidence="1" id="KW-0812">Transmembrane</keyword>
<dbReference type="VEuPathDB" id="VectorBase:GBRI000945"/>
<proteinExistence type="predicted"/>
<evidence type="ECO:0000256" key="1">
    <source>
        <dbReference type="SAM" id="Phobius"/>
    </source>
</evidence>
<dbReference type="EnsemblMetazoa" id="GBRI000945-RA">
    <property type="protein sequence ID" value="GBRI000945-PA"/>
    <property type="gene ID" value="GBRI000945"/>
</dbReference>
<feature type="transmembrane region" description="Helical" evidence="1">
    <location>
        <begin position="78"/>
        <end position="99"/>
    </location>
</feature>
<keyword evidence="3" id="KW-1185">Reference proteome</keyword>
<dbReference type="Proteomes" id="UP000091820">
    <property type="component" value="Unassembled WGS sequence"/>
</dbReference>
<feature type="transmembrane region" description="Helical" evidence="1">
    <location>
        <begin position="35"/>
        <end position="58"/>
    </location>
</feature>